<accession>T0J5P0</accession>
<dbReference type="PATRIC" id="fig|1331060.3.peg.881"/>
<dbReference type="EMBL" id="ATDP01000071">
    <property type="protein sequence ID" value="EQB17269.1"/>
    <property type="molecule type" value="Genomic_DNA"/>
</dbReference>
<dbReference type="eggNOG" id="COG1028">
    <property type="taxonomic scope" value="Bacteria"/>
</dbReference>
<dbReference type="InterPro" id="IPR036291">
    <property type="entry name" value="NAD(P)-bd_dom_sf"/>
</dbReference>
<dbReference type="Proteomes" id="UP000015531">
    <property type="component" value="Unassembled WGS sequence"/>
</dbReference>
<dbReference type="PANTHER" id="PTHR24321:SF8">
    <property type="entry name" value="ESTRADIOL 17-BETA-DEHYDROGENASE 8-RELATED"/>
    <property type="match status" value="1"/>
</dbReference>
<protein>
    <recommendedName>
        <fullName evidence="6">Dehydrogenase</fullName>
    </recommendedName>
</protein>
<dbReference type="Gene3D" id="3.40.50.720">
    <property type="entry name" value="NAD(P)-binding Rossmann-like Domain"/>
    <property type="match status" value="1"/>
</dbReference>
<dbReference type="Pfam" id="PF13561">
    <property type="entry name" value="adh_short_C2"/>
    <property type="match status" value="1"/>
</dbReference>
<dbReference type="RefSeq" id="WP_021224805.1">
    <property type="nucleotide sequence ID" value="NZ_ATDP01000071.1"/>
</dbReference>
<name>T0J5P0_9SPHN</name>
<proteinExistence type="inferred from homology"/>
<dbReference type="InterPro" id="IPR020904">
    <property type="entry name" value="Sc_DH/Rdtase_CS"/>
</dbReference>
<sequence length="259" mass="26657">MANLNGKVALVTGGTSGIGRACVQRLVADGARVIFTGSNAQKAQSLCDETGATFVQAAVQSPDDWAVVKDRIGRDFGRLDIAFANAGTERGDAHIEAVTLDAWNEIVAINQTGVLLTIQSAIALMKGNPGGPGGSIIVNSSMNAHRALSNYISYSVTKAAVVAMVKSVAIHCGQQKLNIRCNAILPGVVETDMIAGIIANCPDPDAARAAYNGMSPMGRMARLEEVAGLVAYLSSDEAAFISGADYVIDGASTAGMTGV</sequence>
<reference evidence="4 5" key="1">
    <citation type="journal article" date="2013" name="Genome Announc.">
        <title>Draft Genome Sequence of Sphingobium lactosutens Strain DS20T, Isolated from a Hexachlorocyclohexane Dumpsite.</title>
        <authorList>
            <person name="Kumar R."/>
            <person name="Dwivedi V."/>
            <person name="Negi V."/>
            <person name="Khurana J.P."/>
            <person name="Lal R."/>
        </authorList>
    </citation>
    <scope>NUCLEOTIDE SEQUENCE [LARGE SCALE GENOMIC DNA]</scope>
    <source>
        <strain evidence="4 5">DS20</strain>
    </source>
</reference>
<dbReference type="PRINTS" id="PR00081">
    <property type="entry name" value="GDHRDH"/>
</dbReference>
<evidence type="ECO:0000313" key="4">
    <source>
        <dbReference type="EMBL" id="EQB17269.1"/>
    </source>
</evidence>
<comment type="similarity">
    <text evidence="1">Belongs to the short-chain dehydrogenases/reductases (SDR) family.</text>
</comment>
<dbReference type="PANTHER" id="PTHR24321">
    <property type="entry name" value="DEHYDROGENASES, SHORT CHAIN"/>
    <property type="match status" value="1"/>
</dbReference>
<dbReference type="SUPFAM" id="SSF51735">
    <property type="entry name" value="NAD(P)-binding Rossmann-fold domains"/>
    <property type="match status" value="1"/>
</dbReference>
<dbReference type="AlphaFoldDB" id="T0J5P0"/>
<evidence type="ECO:0000313" key="5">
    <source>
        <dbReference type="Proteomes" id="UP000015531"/>
    </source>
</evidence>
<evidence type="ECO:0000256" key="2">
    <source>
        <dbReference type="ARBA" id="ARBA00023002"/>
    </source>
</evidence>
<dbReference type="OrthoDB" id="5457012at2"/>
<dbReference type="GO" id="GO:0016491">
    <property type="term" value="F:oxidoreductase activity"/>
    <property type="evidence" value="ECO:0007669"/>
    <property type="project" value="UniProtKB-KW"/>
</dbReference>
<dbReference type="InterPro" id="IPR002347">
    <property type="entry name" value="SDR_fam"/>
</dbReference>
<keyword evidence="2" id="KW-0560">Oxidoreductase</keyword>
<comment type="caution">
    <text evidence="4">The sequence shown here is derived from an EMBL/GenBank/DDBJ whole genome shotgun (WGS) entry which is preliminary data.</text>
</comment>
<evidence type="ECO:0000256" key="1">
    <source>
        <dbReference type="ARBA" id="ARBA00006484"/>
    </source>
</evidence>
<dbReference type="FunFam" id="3.40.50.720:FF:000084">
    <property type="entry name" value="Short-chain dehydrogenase reductase"/>
    <property type="match status" value="1"/>
</dbReference>
<dbReference type="PROSITE" id="PS00061">
    <property type="entry name" value="ADH_SHORT"/>
    <property type="match status" value="1"/>
</dbReference>
<gene>
    <name evidence="4" type="ORF">RLDS_04770</name>
</gene>
<evidence type="ECO:0000256" key="3">
    <source>
        <dbReference type="ARBA" id="ARBA00051383"/>
    </source>
</evidence>
<organism evidence="4 5">
    <name type="scientific">Sphingobium lactosutens DS20</name>
    <dbReference type="NCBI Taxonomy" id="1331060"/>
    <lineage>
        <taxon>Bacteria</taxon>
        <taxon>Pseudomonadati</taxon>
        <taxon>Pseudomonadota</taxon>
        <taxon>Alphaproteobacteria</taxon>
        <taxon>Sphingomonadales</taxon>
        <taxon>Sphingomonadaceae</taxon>
        <taxon>Sphingobium</taxon>
    </lineage>
</organism>
<keyword evidence="5" id="KW-1185">Reference proteome</keyword>
<evidence type="ECO:0008006" key="6">
    <source>
        <dbReference type="Google" id="ProtNLM"/>
    </source>
</evidence>
<comment type="catalytic activity">
    <reaction evidence="3">
        <text>2,5-dichlorocyclohexa-2,5-dien-1,4-diol + NAD(+) = 2,5-dichlorohydroquinone + NADH + H(+)</text>
        <dbReference type="Rhea" id="RHEA:15741"/>
        <dbReference type="ChEBI" id="CHEBI:15378"/>
        <dbReference type="ChEBI" id="CHEBI:27545"/>
        <dbReference type="ChEBI" id="CHEBI:28975"/>
        <dbReference type="ChEBI" id="CHEBI:57540"/>
        <dbReference type="ChEBI" id="CHEBI:57945"/>
    </reaction>
</comment>